<evidence type="ECO:0000313" key="9">
    <source>
        <dbReference type="Proteomes" id="UP000562045"/>
    </source>
</evidence>
<evidence type="ECO:0000256" key="1">
    <source>
        <dbReference type="ARBA" id="ARBA00004141"/>
    </source>
</evidence>
<evidence type="ECO:0000313" key="8">
    <source>
        <dbReference type="EMBL" id="QSR25155.1"/>
    </source>
</evidence>
<dbReference type="EMBL" id="CP022295">
    <property type="protein sequence ID" value="QSR25155.1"/>
    <property type="molecule type" value="Genomic_DNA"/>
</dbReference>
<gene>
    <name evidence="7" type="ORF">BJ993_003101</name>
    <name evidence="8" type="ORF">CFH99_05910</name>
</gene>
<dbReference type="RefSeq" id="WP_036547652.1">
    <property type="nucleotide sequence ID" value="NZ_CP022295.1"/>
</dbReference>
<evidence type="ECO:0000256" key="4">
    <source>
        <dbReference type="ARBA" id="ARBA00023136"/>
    </source>
</evidence>
<feature type="transmembrane region" description="Helical" evidence="5">
    <location>
        <begin position="152"/>
        <end position="170"/>
    </location>
</feature>
<reference evidence="8 10" key="1">
    <citation type="submission" date="2017-06" db="EMBL/GenBank/DDBJ databases">
        <title>Complete Genome Sequence of the Soil Carbazole-Degrading Bacterium Nocardioides aromaticivorans IC177.</title>
        <authorList>
            <person name="Vejarano F."/>
            <person name="Suzuki-Minakuchi C."/>
            <person name="Ohtsubo Y."/>
            <person name="Tsuda M."/>
            <person name="Okada K."/>
            <person name="Nojiri H."/>
        </authorList>
    </citation>
    <scope>NUCLEOTIDE SEQUENCE [LARGE SCALE GENOMIC DNA]</scope>
    <source>
        <strain evidence="8 10">IC177</strain>
    </source>
</reference>
<evidence type="ECO:0000256" key="5">
    <source>
        <dbReference type="SAM" id="Phobius"/>
    </source>
</evidence>
<keyword evidence="4 5" id="KW-0472">Membrane</keyword>
<feature type="transmembrane region" description="Helical" evidence="5">
    <location>
        <begin position="78"/>
        <end position="97"/>
    </location>
</feature>
<dbReference type="EMBL" id="JACBZM010000001">
    <property type="protein sequence ID" value="NYI46021.1"/>
    <property type="molecule type" value="Genomic_DNA"/>
</dbReference>
<dbReference type="GO" id="GO:0016020">
    <property type="term" value="C:membrane"/>
    <property type="evidence" value="ECO:0007669"/>
    <property type="project" value="UniProtKB-SubCell"/>
</dbReference>
<evidence type="ECO:0000313" key="10">
    <source>
        <dbReference type="Proteomes" id="UP000662818"/>
    </source>
</evidence>
<keyword evidence="2 5" id="KW-0812">Transmembrane</keyword>
<proteinExistence type="predicted"/>
<keyword evidence="10" id="KW-1185">Reference proteome</keyword>
<organism evidence="7 9">
    <name type="scientific">Nocardioides aromaticivorans</name>
    <dbReference type="NCBI Taxonomy" id="200618"/>
    <lineage>
        <taxon>Bacteria</taxon>
        <taxon>Bacillati</taxon>
        <taxon>Actinomycetota</taxon>
        <taxon>Actinomycetes</taxon>
        <taxon>Propionibacteriales</taxon>
        <taxon>Nocardioidaceae</taxon>
        <taxon>Nocardioides</taxon>
    </lineage>
</organism>
<accession>A0A7Z0CLQ8</accession>
<keyword evidence="3 5" id="KW-1133">Transmembrane helix</keyword>
<dbReference type="AlphaFoldDB" id="A0A7Z0CLQ8"/>
<dbReference type="InterPro" id="IPR049453">
    <property type="entry name" value="Memb_transporter_dom"/>
</dbReference>
<sequence>MEASLDRMWSRSRLSLRGRIQRWKSKRWVVLQCAVAAAVAWFVAADLIGHERPFFAPIAAVVSLGTSYGQRLRRVAEVTIGVAIGVFVADVLVAGIGSGAWQLGLIVFLAMSTALLLDAGILFVTQAAVQSIVVAALLPGAGGAFLRWTDALIGGSVALVAAMAVPAAPLRRPREQAAAVARKIAELLRAASDLMVDGEVTPALELLADARATDRMIRELQAAAEEGMSVVSSSPFRLRHREPLRRMVELVDPLDRALRSTRVLVRQTSIAAYRRRPVPPSYAVLAADLADAADAVAAELAADRLAVDAREAVLAVGAATGVVERSEVLTAEAILAQLRAIVADLLMVTGMGQLEATDALPPPPRS</sequence>
<evidence type="ECO:0000259" key="6">
    <source>
        <dbReference type="Pfam" id="PF13515"/>
    </source>
</evidence>
<feature type="transmembrane region" description="Helical" evidence="5">
    <location>
        <begin position="54"/>
        <end position="71"/>
    </location>
</feature>
<feature type="domain" description="Integral membrane bound transporter" evidence="6">
    <location>
        <begin position="40"/>
        <end position="160"/>
    </location>
</feature>
<dbReference type="Proteomes" id="UP000662818">
    <property type="component" value="Chromosome"/>
</dbReference>
<evidence type="ECO:0000256" key="2">
    <source>
        <dbReference type="ARBA" id="ARBA00022692"/>
    </source>
</evidence>
<evidence type="ECO:0000313" key="7">
    <source>
        <dbReference type="EMBL" id="NYI46021.1"/>
    </source>
</evidence>
<protein>
    <submittedName>
        <fullName evidence="8">FUSC family protein</fullName>
    </submittedName>
    <submittedName>
        <fullName evidence="7">Uncharacterized membrane protein YgaE (UPF0421/DUF939 family)</fullName>
    </submittedName>
</protein>
<evidence type="ECO:0000256" key="3">
    <source>
        <dbReference type="ARBA" id="ARBA00022989"/>
    </source>
</evidence>
<dbReference type="Proteomes" id="UP000562045">
    <property type="component" value="Unassembled WGS sequence"/>
</dbReference>
<name>A0A7Z0CLQ8_9ACTN</name>
<dbReference type="Pfam" id="PF13515">
    <property type="entry name" value="FUSC_2"/>
    <property type="match status" value="1"/>
</dbReference>
<comment type="subcellular location">
    <subcellularLocation>
        <location evidence="1">Membrane</location>
        <topology evidence="1">Multi-pass membrane protein</topology>
    </subcellularLocation>
</comment>
<reference evidence="7 9" key="2">
    <citation type="submission" date="2020-07" db="EMBL/GenBank/DDBJ databases">
        <title>Sequencing the genomes of 1000 actinobacteria strains.</title>
        <authorList>
            <person name="Klenk H.-P."/>
        </authorList>
    </citation>
    <scope>NUCLEOTIDE SEQUENCE [LARGE SCALE GENOMIC DNA]</scope>
    <source>
        <strain evidence="7 9">DSM 15131</strain>
    </source>
</reference>